<sequence>MPRFPVHPQRTSAPAAFSNAPRAQAARFGSEIGRSLAGLGAEATALGQTVEGRRDRQVKQQLSQFDLKLAKQRMESDAQAPPDEESEARVKRHRSIFDSNAEALSRSLDNQGSRNRLTEGIDARRATWDRKLLEGEARQRLRKNLRDTHELIESWSRRVASDPAEFAAAFQELLGDEAVGETGLLAGLGLRPEALAAWRSHTVVQLLDARMTRDPAGLITELEQGRWQESLSDERRQQLLEDARDSARRVTSLEQEERMRQGAQKALELSHSIVKGAAGASDVRRAEDEDLLLRSQTEALRAGAKQAEIARQAQETATSNLAISLGTGMGFDIEKPQNREAAEAFYETTFRDAVRAGADRVTQERIADAVVKTGYVPKGLARDLSGKLLGGDEAGRYLDWQRNDILIDLKTGLVIPPEERGRYLSPPLEPQSGQEFDPGGFGEGVEVEQSVTTGGEPADHTLLNGQPEGLVPPARIGDRLPGFPDQSDIVNGPLVAESRKRGEPWPTGYEIDARTFYPDWQGLQDVVPKIPQE</sequence>
<protein>
    <submittedName>
        <fullName evidence="2">Uncharacterized protein</fullName>
    </submittedName>
</protein>
<evidence type="ECO:0000256" key="1">
    <source>
        <dbReference type="SAM" id="MobiDB-lite"/>
    </source>
</evidence>
<evidence type="ECO:0000313" key="2">
    <source>
        <dbReference type="EMBL" id="TQV80812.1"/>
    </source>
</evidence>
<proteinExistence type="predicted"/>
<feature type="region of interest" description="Disordered" evidence="1">
    <location>
        <begin position="71"/>
        <end position="92"/>
    </location>
</feature>
<accession>A0A545TUC4</accession>
<organism evidence="2 3">
    <name type="scientific">Denitrobaculum tricleocarpae</name>
    <dbReference type="NCBI Taxonomy" id="2591009"/>
    <lineage>
        <taxon>Bacteria</taxon>
        <taxon>Pseudomonadati</taxon>
        <taxon>Pseudomonadota</taxon>
        <taxon>Alphaproteobacteria</taxon>
        <taxon>Rhodospirillales</taxon>
        <taxon>Rhodospirillaceae</taxon>
        <taxon>Denitrobaculum</taxon>
    </lineage>
</organism>
<gene>
    <name evidence="2" type="ORF">FKG95_11730</name>
</gene>
<feature type="region of interest" description="Disordered" evidence="1">
    <location>
        <begin position="423"/>
        <end position="444"/>
    </location>
</feature>
<name>A0A545TUC4_9PROT</name>
<dbReference type="EMBL" id="VHSH01000003">
    <property type="protein sequence ID" value="TQV80812.1"/>
    <property type="molecule type" value="Genomic_DNA"/>
</dbReference>
<evidence type="ECO:0000313" key="3">
    <source>
        <dbReference type="Proteomes" id="UP000315252"/>
    </source>
</evidence>
<comment type="caution">
    <text evidence="2">The sequence shown here is derived from an EMBL/GenBank/DDBJ whole genome shotgun (WGS) entry which is preliminary data.</text>
</comment>
<keyword evidence="3" id="KW-1185">Reference proteome</keyword>
<dbReference type="Proteomes" id="UP000315252">
    <property type="component" value="Unassembled WGS sequence"/>
</dbReference>
<dbReference type="RefSeq" id="WP_142896526.1">
    <property type="nucleotide sequence ID" value="NZ_ML660054.1"/>
</dbReference>
<dbReference type="AlphaFoldDB" id="A0A545TUC4"/>
<reference evidence="2 3" key="1">
    <citation type="submission" date="2019-06" db="EMBL/GenBank/DDBJ databases">
        <title>Whole genome sequence for Rhodospirillaceae sp. R148.</title>
        <authorList>
            <person name="Wang G."/>
        </authorList>
    </citation>
    <scope>NUCLEOTIDE SEQUENCE [LARGE SCALE GENOMIC DNA]</scope>
    <source>
        <strain evidence="2 3">R148</strain>
    </source>
</reference>